<evidence type="ECO:0000256" key="5">
    <source>
        <dbReference type="ARBA" id="ARBA00022833"/>
    </source>
</evidence>
<evidence type="ECO:0000256" key="9">
    <source>
        <dbReference type="PROSITE-ProRule" id="PRU00042"/>
    </source>
</evidence>
<protein>
    <recommendedName>
        <fullName evidence="17">Zinc finger protein 1</fullName>
    </recommendedName>
</protein>
<feature type="compositionally biased region" description="Polar residues" evidence="12">
    <location>
        <begin position="364"/>
        <end position="377"/>
    </location>
</feature>
<evidence type="ECO:0000256" key="4">
    <source>
        <dbReference type="ARBA" id="ARBA00022771"/>
    </source>
</evidence>
<dbReference type="GO" id="GO:0000981">
    <property type="term" value="F:DNA-binding transcription factor activity, RNA polymerase II-specific"/>
    <property type="evidence" value="ECO:0007669"/>
    <property type="project" value="TreeGrafter"/>
</dbReference>
<feature type="compositionally biased region" description="Polar residues" evidence="12">
    <location>
        <begin position="876"/>
        <end position="887"/>
    </location>
</feature>
<dbReference type="SMART" id="SM00355">
    <property type="entry name" value="ZnF_C2H2"/>
    <property type="match status" value="9"/>
</dbReference>
<keyword evidence="16" id="KW-1185">Reference proteome</keyword>
<keyword evidence="8 10" id="KW-0539">Nucleus</keyword>
<dbReference type="PROSITE" id="PS00028">
    <property type="entry name" value="ZINC_FINGER_C2H2_1"/>
    <property type="match status" value="5"/>
</dbReference>
<evidence type="ECO:0000256" key="3">
    <source>
        <dbReference type="ARBA" id="ARBA00022737"/>
    </source>
</evidence>
<feature type="region of interest" description="Disordered" evidence="12">
    <location>
        <begin position="607"/>
        <end position="626"/>
    </location>
</feature>
<evidence type="ECO:0000256" key="7">
    <source>
        <dbReference type="ARBA" id="ARBA00023155"/>
    </source>
</evidence>
<evidence type="ECO:0008006" key="17">
    <source>
        <dbReference type="Google" id="ProtNLM"/>
    </source>
</evidence>
<dbReference type="SUPFAM" id="SSF46689">
    <property type="entry name" value="Homeodomain-like"/>
    <property type="match status" value="1"/>
</dbReference>
<organism evidence="15 16">
    <name type="scientific">Owenia fusiformis</name>
    <name type="common">Polychaete worm</name>
    <dbReference type="NCBI Taxonomy" id="6347"/>
    <lineage>
        <taxon>Eukaryota</taxon>
        <taxon>Metazoa</taxon>
        <taxon>Spiralia</taxon>
        <taxon>Lophotrochozoa</taxon>
        <taxon>Annelida</taxon>
        <taxon>Polychaeta</taxon>
        <taxon>Sedentaria</taxon>
        <taxon>Canalipalpata</taxon>
        <taxon>Sabellida</taxon>
        <taxon>Oweniida</taxon>
        <taxon>Oweniidae</taxon>
        <taxon>Owenia</taxon>
    </lineage>
</organism>
<feature type="compositionally biased region" description="Polar residues" evidence="12">
    <location>
        <begin position="899"/>
        <end position="908"/>
    </location>
</feature>
<comment type="caution">
    <text evidence="15">The sequence shown here is derived from an EMBL/GenBank/DDBJ whole genome shotgun (WGS) entry which is preliminary data.</text>
</comment>
<keyword evidence="5" id="KW-0862">Zinc</keyword>
<feature type="region of interest" description="Disordered" evidence="12">
    <location>
        <begin position="790"/>
        <end position="831"/>
    </location>
</feature>
<comment type="subcellular location">
    <subcellularLocation>
        <location evidence="1 10 11">Nucleus</location>
    </subcellularLocation>
</comment>
<feature type="compositionally biased region" description="Polar residues" evidence="12">
    <location>
        <begin position="142"/>
        <end position="151"/>
    </location>
</feature>
<feature type="domain" description="C2H2-type" evidence="14">
    <location>
        <begin position="1091"/>
        <end position="1118"/>
    </location>
</feature>
<feature type="region of interest" description="Disordered" evidence="12">
    <location>
        <begin position="349"/>
        <end position="377"/>
    </location>
</feature>
<feature type="region of interest" description="Disordered" evidence="12">
    <location>
        <begin position="467"/>
        <end position="592"/>
    </location>
</feature>
<dbReference type="Pfam" id="PF00046">
    <property type="entry name" value="Homeodomain"/>
    <property type="match status" value="1"/>
</dbReference>
<name>A0A8S4N1A7_OWEFU</name>
<dbReference type="PROSITE" id="PS50071">
    <property type="entry name" value="HOMEOBOX_2"/>
    <property type="match status" value="1"/>
</dbReference>
<evidence type="ECO:0000256" key="2">
    <source>
        <dbReference type="ARBA" id="ARBA00022723"/>
    </source>
</evidence>
<keyword evidence="3" id="KW-0677">Repeat</keyword>
<evidence type="ECO:0000259" key="14">
    <source>
        <dbReference type="PROSITE" id="PS50157"/>
    </source>
</evidence>
<feature type="compositionally biased region" description="Basic and acidic residues" evidence="12">
    <location>
        <begin position="560"/>
        <end position="588"/>
    </location>
</feature>
<feature type="domain" description="C2H2-type" evidence="14">
    <location>
        <begin position="233"/>
        <end position="260"/>
    </location>
</feature>
<dbReference type="SUPFAM" id="SSF57667">
    <property type="entry name" value="beta-beta-alpha zinc fingers"/>
    <property type="match status" value="4"/>
</dbReference>
<evidence type="ECO:0000313" key="16">
    <source>
        <dbReference type="Proteomes" id="UP000749559"/>
    </source>
</evidence>
<feature type="compositionally biased region" description="Polar residues" evidence="12">
    <location>
        <begin position="478"/>
        <end position="494"/>
    </location>
</feature>
<accession>A0A8S4N1A7</accession>
<evidence type="ECO:0000256" key="1">
    <source>
        <dbReference type="ARBA" id="ARBA00004123"/>
    </source>
</evidence>
<dbReference type="FunFam" id="3.30.160.60:FF:000744">
    <property type="entry name" value="zinc finger E-box-binding homeobox 1"/>
    <property type="match status" value="1"/>
</dbReference>
<dbReference type="PROSITE" id="PS50157">
    <property type="entry name" value="ZINC_FINGER_C2H2_2"/>
    <property type="match status" value="7"/>
</dbReference>
<feature type="compositionally biased region" description="Polar residues" evidence="12">
    <location>
        <begin position="505"/>
        <end position="541"/>
    </location>
</feature>
<dbReference type="AlphaFoldDB" id="A0A8S4N1A7"/>
<feature type="domain" description="C2H2-type" evidence="14">
    <location>
        <begin position="319"/>
        <end position="338"/>
    </location>
</feature>
<dbReference type="Gene3D" id="1.10.10.60">
    <property type="entry name" value="Homeodomain-like"/>
    <property type="match status" value="1"/>
</dbReference>
<dbReference type="InterPro" id="IPR051574">
    <property type="entry name" value="ZnF_E-box_Homeobox"/>
</dbReference>
<feature type="region of interest" description="Disordered" evidence="12">
    <location>
        <begin position="692"/>
        <end position="737"/>
    </location>
</feature>
<feature type="compositionally biased region" description="Basic and acidic residues" evidence="12">
    <location>
        <begin position="97"/>
        <end position="108"/>
    </location>
</feature>
<keyword evidence="2" id="KW-0479">Metal-binding</keyword>
<feature type="domain" description="Homeobox" evidence="13">
    <location>
        <begin position="733"/>
        <end position="793"/>
    </location>
</feature>
<dbReference type="PANTHER" id="PTHR24391">
    <property type="entry name" value="HISTONE H4 TRANSCRIPTION FACTOR-RELATED"/>
    <property type="match status" value="1"/>
</dbReference>
<evidence type="ECO:0000313" key="15">
    <source>
        <dbReference type="EMBL" id="CAH1774464.1"/>
    </source>
</evidence>
<feature type="compositionally biased region" description="Basic and acidic residues" evidence="12">
    <location>
        <begin position="32"/>
        <end position="76"/>
    </location>
</feature>
<evidence type="ECO:0000256" key="8">
    <source>
        <dbReference type="ARBA" id="ARBA00023242"/>
    </source>
</evidence>
<feature type="domain" description="C2H2-type" evidence="14">
    <location>
        <begin position="1063"/>
        <end position="1090"/>
    </location>
</feature>
<proteinExistence type="predicted"/>
<dbReference type="InterPro" id="IPR009057">
    <property type="entry name" value="Homeodomain-like_sf"/>
</dbReference>
<feature type="DNA-binding region" description="Homeobox" evidence="10">
    <location>
        <begin position="735"/>
        <end position="794"/>
    </location>
</feature>
<dbReference type="PANTHER" id="PTHR24391:SF27">
    <property type="entry name" value="ZINC FINGER PROTEIN 1"/>
    <property type="match status" value="1"/>
</dbReference>
<evidence type="ECO:0000256" key="6">
    <source>
        <dbReference type="ARBA" id="ARBA00023125"/>
    </source>
</evidence>
<dbReference type="CDD" id="cd00086">
    <property type="entry name" value="homeodomain"/>
    <property type="match status" value="1"/>
</dbReference>
<keyword evidence="4 9" id="KW-0863">Zinc-finger</keyword>
<dbReference type="GO" id="GO:0008270">
    <property type="term" value="F:zinc ion binding"/>
    <property type="evidence" value="ECO:0007669"/>
    <property type="project" value="UniProtKB-KW"/>
</dbReference>
<dbReference type="FunFam" id="3.30.160.60:FF:000013">
    <property type="entry name" value="Putative zinc finger E-box-binding homeobox 2"/>
    <property type="match status" value="2"/>
</dbReference>
<evidence type="ECO:0000256" key="10">
    <source>
        <dbReference type="PROSITE-ProRule" id="PRU00108"/>
    </source>
</evidence>
<feature type="domain" description="C2H2-type" evidence="14">
    <location>
        <begin position="291"/>
        <end position="318"/>
    </location>
</feature>
<keyword evidence="7 10" id="KW-0371">Homeobox</keyword>
<dbReference type="InterPro" id="IPR013087">
    <property type="entry name" value="Znf_C2H2_type"/>
</dbReference>
<dbReference type="GO" id="GO:0000122">
    <property type="term" value="P:negative regulation of transcription by RNA polymerase II"/>
    <property type="evidence" value="ECO:0007669"/>
    <property type="project" value="UniProtKB-ARBA"/>
</dbReference>
<feature type="compositionally biased region" description="Polar residues" evidence="12">
    <location>
        <begin position="109"/>
        <end position="126"/>
    </location>
</feature>
<dbReference type="FunFam" id="3.30.160.60:FF:000145">
    <property type="entry name" value="Zinc finger protein 574"/>
    <property type="match status" value="1"/>
</dbReference>
<dbReference type="FunFam" id="3.30.160.60:FF:000045">
    <property type="entry name" value="ZFP69 zinc finger protein B"/>
    <property type="match status" value="1"/>
</dbReference>
<feature type="domain" description="C2H2-type" evidence="14">
    <location>
        <begin position="1119"/>
        <end position="1147"/>
    </location>
</feature>
<evidence type="ECO:0000259" key="13">
    <source>
        <dbReference type="PROSITE" id="PS50071"/>
    </source>
</evidence>
<dbReference type="Proteomes" id="UP000749559">
    <property type="component" value="Unassembled WGS sequence"/>
</dbReference>
<sequence>MRMRIVTEGSGNGIIMEAEMNRFGRRKQKNPQKTDEAEDNTQKDSKENMQLDARESDVTIDECHDNNELTDHHDNHPSPVSNTHKPQKHILADTTESEQREDTNDLNKHSLTSEQTNATMDTNKSTQNDDELTKTTQEEGQENANRASAPQSEEEKIQELMGRSDTAVIYPEPVDDEGRDNEQGPATPDHINTDNIEDGCDEVKCPHCERVLDDPILLKSHIVSAHPDQTPVFVCPRCNAQFLLKSQLEKHNLYHSPTVQICKICNKSFANVYRLQRHMICHEESNELRKFKCLECGKAFKFKHHLKEHVRIHSGEKPFQCNNCGKRFSHSGSYSSHMTSKKCWVVGPRARGRTPEGSPAKEISANSPSPARIPSTTSFMTPTSGFMSSPTASTPFLPFLPRPFPPIGGSLPYMPFSNFTGGLLNPMHPINTISPGFIQKMTAAYSLASMGVGGTQVSPIAGQLPSMQRMMSPGRANTPHTPQSPSSAQFNNPAASPRTDEGHSTDNASNVNHSTPTEKYNNQSSTENPQSSTENKQSSIDAKSKETNETSSDNNITSPSKDKPSDSADSNKENDADSDEYHKDESKNSADSYSAVKKVLETVHATVSNQQQTGEDKSAISRLGKADGQLNTKEDLVQRIHERVEEISRVNASQDQKCRHCCDTFSNPIELHQHERYLCKLNRDIYGVSDGVDSPTGAASPSVHSMDTDRSNIDTDDECSDAMEPDELDKDGRSRFRSRSMINDHQLEILKSHYKINPRPRKFELIRIGNEINFPKRVVQVWFQNMRARDRKKGKDVPYFPTMARFKNRDQPPSNTPPRATSDGKSAPYIPIVPRPFSNMSVYTSQPTPTPGVLPTYYHSPAGPVSSQEEPLDLSINKSSSSPDNTPRPSPTHSHEDTSSPLNLSIKRSSSDRPMENSNIYRYMHQEGLISPRSFNMAKLSGYPHIDNNGNLCSKMNLLQEDLQRSSTPGSSISSRCSSKDDSVLNCSFGSSISNSLIDFHMSAEANRRNRKKTWKQMEAEQMHLTDDTDDNLIVDEEGNFVPRKKRKSWKQHKIDIEEQGMYACDQCEKMFNKQSSLARHKYEHSGARPFPCDICPKAFKHKHHLVEHKRLHSGEKPFVCRKCGKRFSHSGSFSQHMNHRYKYCKPLINGNDTD</sequence>
<keyword evidence="6 10" id="KW-0238">DNA-binding</keyword>
<dbReference type="EMBL" id="CAIIXF020000001">
    <property type="protein sequence ID" value="CAH1774464.1"/>
    <property type="molecule type" value="Genomic_DNA"/>
</dbReference>
<feature type="region of interest" description="Disordered" evidence="12">
    <location>
        <begin position="17"/>
        <end position="194"/>
    </location>
</feature>
<dbReference type="InterPro" id="IPR001356">
    <property type="entry name" value="HD"/>
</dbReference>
<dbReference type="InterPro" id="IPR036236">
    <property type="entry name" value="Znf_C2H2_sf"/>
</dbReference>
<dbReference type="Pfam" id="PF00096">
    <property type="entry name" value="zf-C2H2"/>
    <property type="match status" value="5"/>
</dbReference>
<evidence type="ECO:0000256" key="12">
    <source>
        <dbReference type="SAM" id="MobiDB-lite"/>
    </source>
</evidence>
<feature type="compositionally biased region" description="Acidic residues" evidence="12">
    <location>
        <begin position="714"/>
        <end position="729"/>
    </location>
</feature>
<gene>
    <name evidence="15" type="ORF">OFUS_LOCUS1919</name>
</gene>
<evidence type="ECO:0000256" key="11">
    <source>
        <dbReference type="RuleBase" id="RU000682"/>
    </source>
</evidence>
<feature type="region of interest" description="Disordered" evidence="12">
    <location>
        <begin position="854"/>
        <end position="915"/>
    </location>
</feature>
<dbReference type="SMART" id="SM00389">
    <property type="entry name" value="HOX"/>
    <property type="match status" value="1"/>
</dbReference>
<dbReference type="Gene3D" id="3.30.160.60">
    <property type="entry name" value="Classic Zinc Finger"/>
    <property type="match status" value="6"/>
</dbReference>
<dbReference type="OrthoDB" id="7491548at2759"/>
<reference evidence="15" key="1">
    <citation type="submission" date="2022-03" db="EMBL/GenBank/DDBJ databases">
        <authorList>
            <person name="Martin C."/>
        </authorList>
    </citation>
    <scope>NUCLEOTIDE SEQUENCE</scope>
</reference>
<dbReference type="GO" id="GO:0005634">
    <property type="term" value="C:nucleus"/>
    <property type="evidence" value="ECO:0007669"/>
    <property type="project" value="UniProtKB-SubCell"/>
</dbReference>
<dbReference type="GO" id="GO:0000978">
    <property type="term" value="F:RNA polymerase II cis-regulatory region sequence-specific DNA binding"/>
    <property type="evidence" value="ECO:0007669"/>
    <property type="project" value="TreeGrafter"/>
</dbReference>
<feature type="domain" description="C2H2-type" evidence="14">
    <location>
        <begin position="260"/>
        <end position="287"/>
    </location>
</feature>